<evidence type="ECO:0000313" key="2">
    <source>
        <dbReference type="Proteomes" id="UP000322530"/>
    </source>
</evidence>
<organism evidence="1 2">
    <name type="scientific">Dictyobacter arantiisoli</name>
    <dbReference type="NCBI Taxonomy" id="2014874"/>
    <lineage>
        <taxon>Bacteria</taxon>
        <taxon>Bacillati</taxon>
        <taxon>Chloroflexota</taxon>
        <taxon>Ktedonobacteria</taxon>
        <taxon>Ktedonobacterales</taxon>
        <taxon>Dictyobacteraceae</taxon>
        <taxon>Dictyobacter</taxon>
    </lineage>
</organism>
<sequence length="85" mass="9809">MRAVDDSSPKYAAVMRVLQAWKQLPESDVSRILHTYFLTTDDFREMEDQGLLTMAFIGDEYMITPTLLGRLWLEQYETGESSNGK</sequence>
<protein>
    <submittedName>
        <fullName evidence="1">Uncharacterized protein</fullName>
    </submittedName>
</protein>
<dbReference type="EMBL" id="BIXY01000002">
    <property type="protein sequence ID" value="GCF06681.1"/>
    <property type="molecule type" value="Genomic_DNA"/>
</dbReference>
<evidence type="ECO:0000313" key="1">
    <source>
        <dbReference type="EMBL" id="GCF06681.1"/>
    </source>
</evidence>
<comment type="caution">
    <text evidence="1">The sequence shown here is derived from an EMBL/GenBank/DDBJ whole genome shotgun (WGS) entry which is preliminary data.</text>
</comment>
<reference evidence="1 2" key="1">
    <citation type="submission" date="2019-01" db="EMBL/GenBank/DDBJ databases">
        <title>Draft genome sequence of Dictyobacter sp. Uno17.</title>
        <authorList>
            <person name="Wang C.M."/>
            <person name="Zheng Y."/>
            <person name="Sakai Y."/>
            <person name="Abe K."/>
            <person name="Yokota A."/>
            <person name="Yabe S."/>
        </authorList>
    </citation>
    <scope>NUCLEOTIDE SEQUENCE [LARGE SCALE GENOMIC DNA]</scope>
    <source>
        <strain evidence="1 2">Uno17</strain>
    </source>
</reference>
<dbReference type="RefSeq" id="WP_149399503.1">
    <property type="nucleotide sequence ID" value="NZ_BIXY01000002.1"/>
</dbReference>
<accession>A0A5A5T5I7</accession>
<dbReference type="Proteomes" id="UP000322530">
    <property type="component" value="Unassembled WGS sequence"/>
</dbReference>
<gene>
    <name evidence="1" type="ORF">KDI_02450</name>
</gene>
<name>A0A5A5T5I7_9CHLR</name>
<keyword evidence="2" id="KW-1185">Reference proteome</keyword>
<dbReference type="AlphaFoldDB" id="A0A5A5T5I7"/>
<dbReference type="OrthoDB" id="163007at2"/>
<proteinExistence type="predicted"/>